<evidence type="ECO:0000313" key="1">
    <source>
        <dbReference type="EMBL" id="KAJ9050109.1"/>
    </source>
</evidence>
<reference evidence="1" key="1">
    <citation type="submission" date="2022-04" db="EMBL/GenBank/DDBJ databases">
        <title>Genome of the entomopathogenic fungus Entomophthora muscae.</title>
        <authorList>
            <person name="Elya C."/>
            <person name="Lovett B.R."/>
            <person name="Lee E."/>
            <person name="Macias A.M."/>
            <person name="Hajek A.E."/>
            <person name="De Bivort B.L."/>
            <person name="Kasson M.T."/>
            <person name="De Fine Licht H.H."/>
            <person name="Stajich J.E."/>
        </authorList>
    </citation>
    <scope>NUCLEOTIDE SEQUENCE</scope>
    <source>
        <strain evidence="1">Berkeley</strain>
    </source>
</reference>
<accession>A0ACC2RJ77</accession>
<evidence type="ECO:0000313" key="2">
    <source>
        <dbReference type="Proteomes" id="UP001165960"/>
    </source>
</evidence>
<comment type="caution">
    <text evidence="1">The sequence shown here is derived from an EMBL/GenBank/DDBJ whole genome shotgun (WGS) entry which is preliminary data.</text>
</comment>
<proteinExistence type="predicted"/>
<protein>
    <submittedName>
        <fullName evidence="1">Uncharacterized protein</fullName>
    </submittedName>
</protein>
<dbReference type="EMBL" id="QTSX02007173">
    <property type="protein sequence ID" value="KAJ9050109.1"/>
    <property type="molecule type" value="Genomic_DNA"/>
</dbReference>
<keyword evidence="2" id="KW-1185">Reference proteome</keyword>
<name>A0ACC2RJ77_9FUNG</name>
<sequence>MFSTPKLFIGKFNYLLAYNLSMKPPMTTKPMPASSPNLPINHIGKLFGIVYITLTGVIDTIIPATGLWSWVGKSVSYLFKLAPLLWWALPTKNLAQVTPGNNRPAAQDWIPDIMPSTSAQTAGPRVIVHSPLVPYEAASPKVLVCSLPAPYESSNLSYYAGASGLGVSSSQSNAIGETVRLDALLWPEATCSPQDLLLQADLPIERAPLFPEIQRGVHSAGFSPFWALSSPDILAEFLFFAMQHQPQVDVFKHFLLVECGSLERDLMMLRSSFAAAVQELTHPQLPAGYDLSVELDCILLFSGVVSNAGIYLCCQLLVIPRS</sequence>
<dbReference type="Proteomes" id="UP001165960">
    <property type="component" value="Unassembled WGS sequence"/>
</dbReference>
<gene>
    <name evidence="1" type="ORF">DSO57_1017445</name>
</gene>
<organism evidence="1 2">
    <name type="scientific">Entomophthora muscae</name>
    <dbReference type="NCBI Taxonomy" id="34485"/>
    <lineage>
        <taxon>Eukaryota</taxon>
        <taxon>Fungi</taxon>
        <taxon>Fungi incertae sedis</taxon>
        <taxon>Zoopagomycota</taxon>
        <taxon>Entomophthoromycotina</taxon>
        <taxon>Entomophthoromycetes</taxon>
        <taxon>Entomophthorales</taxon>
        <taxon>Entomophthoraceae</taxon>
        <taxon>Entomophthora</taxon>
    </lineage>
</organism>